<dbReference type="EMBL" id="ML986581">
    <property type="protein sequence ID" value="KAF2269805.1"/>
    <property type="molecule type" value="Genomic_DNA"/>
</dbReference>
<feature type="region of interest" description="Disordered" evidence="1">
    <location>
        <begin position="35"/>
        <end position="62"/>
    </location>
</feature>
<proteinExistence type="predicted"/>
<accession>A0A9P4NB47</accession>
<dbReference type="Proteomes" id="UP000800093">
    <property type="component" value="Unassembled WGS sequence"/>
</dbReference>
<gene>
    <name evidence="2" type="ORF">CC78DRAFT_574674</name>
</gene>
<evidence type="ECO:0000313" key="2">
    <source>
        <dbReference type="EMBL" id="KAF2269805.1"/>
    </source>
</evidence>
<feature type="compositionally biased region" description="Basic and acidic residues" evidence="1">
    <location>
        <begin position="49"/>
        <end position="62"/>
    </location>
</feature>
<organism evidence="2 3">
    <name type="scientific">Lojkania enalia</name>
    <dbReference type="NCBI Taxonomy" id="147567"/>
    <lineage>
        <taxon>Eukaryota</taxon>
        <taxon>Fungi</taxon>
        <taxon>Dikarya</taxon>
        <taxon>Ascomycota</taxon>
        <taxon>Pezizomycotina</taxon>
        <taxon>Dothideomycetes</taxon>
        <taxon>Pleosporomycetidae</taxon>
        <taxon>Pleosporales</taxon>
        <taxon>Pleosporales incertae sedis</taxon>
        <taxon>Lojkania</taxon>
    </lineage>
</organism>
<evidence type="ECO:0000256" key="1">
    <source>
        <dbReference type="SAM" id="MobiDB-lite"/>
    </source>
</evidence>
<reference evidence="3" key="1">
    <citation type="journal article" date="2020" name="Stud. Mycol.">
        <title>101 Dothideomycetes genomes: A test case for predicting lifestyles and emergence of pathogens.</title>
        <authorList>
            <person name="Haridas S."/>
            <person name="Albert R."/>
            <person name="Binder M."/>
            <person name="Bloem J."/>
            <person name="LaButti K."/>
            <person name="Salamov A."/>
            <person name="Andreopoulos B."/>
            <person name="Baker S."/>
            <person name="Barry K."/>
            <person name="Bills G."/>
            <person name="Bluhm B."/>
            <person name="Cannon C."/>
            <person name="Castanera R."/>
            <person name="Culley D."/>
            <person name="Daum C."/>
            <person name="Ezra D."/>
            <person name="Gonzalez J."/>
            <person name="Henrissat B."/>
            <person name="Kuo A."/>
            <person name="Liang C."/>
            <person name="Lipzen A."/>
            <person name="Lutzoni F."/>
            <person name="Magnuson J."/>
            <person name="Mondo S."/>
            <person name="Nolan M."/>
            <person name="Ohm R."/>
            <person name="Pangilinan J."/>
            <person name="Park H.-J."/>
            <person name="Ramirez L."/>
            <person name="Alfaro M."/>
            <person name="Sun H."/>
            <person name="Tritt A."/>
            <person name="Yoshinaga Y."/>
            <person name="Zwiers L.-H."/>
            <person name="Turgeon B."/>
            <person name="Goodwin S."/>
            <person name="Spatafora J."/>
            <person name="Crous P."/>
            <person name="Grigoriev I."/>
        </authorList>
    </citation>
    <scope>NUCLEOTIDE SEQUENCE [LARGE SCALE GENOMIC DNA]</scope>
    <source>
        <strain evidence="3">CBS 304.66</strain>
    </source>
</reference>
<keyword evidence="3" id="KW-1185">Reference proteome</keyword>
<evidence type="ECO:0000313" key="3">
    <source>
        <dbReference type="Proteomes" id="UP000800093"/>
    </source>
</evidence>
<protein>
    <submittedName>
        <fullName evidence="2">Uncharacterized protein</fullName>
    </submittedName>
</protein>
<sequence>MLWLAYPSLFTFQVTERWEKFAILRIRGATGVSLVTSSDDDQHGPSSTEQKRQGKETFKGSESKRRCNLSVIEVAHVSIIASRTTRSPDTLCTEMGNANWNDSRRSQWEHRRAHSTCRIQICATSICRPGQINSLPPSSPAHLISLSQYSSKQLPDEHVPYCAFEEALASLLHSRLF</sequence>
<dbReference type="AlphaFoldDB" id="A0A9P4NB47"/>
<comment type="caution">
    <text evidence="2">The sequence shown here is derived from an EMBL/GenBank/DDBJ whole genome shotgun (WGS) entry which is preliminary data.</text>
</comment>
<name>A0A9P4NB47_9PLEO</name>